<sequence length="326" mass="36700">MALGLLGGVLSDIALSGVNFSLAGNGGPECIDYIPPWQRWLETLIFSSVSFYGIYCSIGNLEFGSTTPPAQIVIDKKALTNGNSENGKDLAADTREIKCHSNITQTKQVAQTYIQTLLSNVVDTVPALGFVQQIPTRELIFRFYVTVFVIELCYKTLTRTLIFFLNPCHLSTVLQLILLKIPQENHGPWAVQLFRFHLYTVPGALMALAFPILNTRLMIGEMFIYFVQHILIVSVPFYLMSIKDTYSPESLTNYSWPMFSASLLVLYHFLFLQTVSLLTQVNLNCIMCPAVSDPLEADSTESWLWAIKVYWLFLYSPSFTVLLTCI</sequence>
<dbReference type="PANTHER" id="PTHR20948">
    <property type="entry name" value="TRANSMEMBRANE PROTEIN 164"/>
    <property type="match status" value="1"/>
</dbReference>
<name>A0A915E8S0_9BILA</name>
<dbReference type="AlphaFoldDB" id="A0A915E8S0"/>
<protein>
    <submittedName>
        <fullName evidence="3">Uncharacterized protein</fullName>
    </submittedName>
</protein>
<evidence type="ECO:0000256" key="1">
    <source>
        <dbReference type="SAM" id="Phobius"/>
    </source>
</evidence>
<dbReference type="Proteomes" id="UP000887574">
    <property type="component" value="Unplaced"/>
</dbReference>
<accession>A0A915E8S0</accession>
<organism evidence="2 3">
    <name type="scientific">Ditylenchus dipsaci</name>
    <dbReference type="NCBI Taxonomy" id="166011"/>
    <lineage>
        <taxon>Eukaryota</taxon>
        <taxon>Metazoa</taxon>
        <taxon>Ecdysozoa</taxon>
        <taxon>Nematoda</taxon>
        <taxon>Chromadorea</taxon>
        <taxon>Rhabditida</taxon>
        <taxon>Tylenchina</taxon>
        <taxon>Tylenchomorpha</taxon>
        <taxon>Sphaerularioidea</taxon>
        <taxon>Anguinidae</taxon>
        <taxon>Anguininae</taxon>
        <taxon>Ditylenchus</taxon>
    </lineage>
</organism>
<dbReference type="Pfam" id="PF14808">
    <property type="entry name" value="TMEM164"/>
    <property type="match status" value="1"/>
</dbReference>
<keyword evidence="1" id="KW-1133">Transmembrane helix</keyword>
<proteinExistence type="predicted"/>
<evidence type="ECO:0000313" key="3">
    <source>
        <dbReference type="WBParaSite" id="jg4051"/>
    </source>
</evidence>
<keyword evidence="2" id="KW-1185">Reference proteome</keyword>
<reference evidence="3" key="1">
    <citation type="submission" date="2022-11" db="UniProtKB">
        <authorList>
            <consortium name="WormBaseParasite"/>
        </authorList>
    </citation>
    <scope>IDENTIFICATION</scope>
</reference>
<dbReference type="PANTHER" id="PTHR20948:SF2">
    <property type="entry name" value="TRANSMEMBRANE PROTEIN 164"/>
    <property type="match status" value="1"/>
</dbReference>
<keyword evidence="1" id="KW-0472">Membrane</keyword>
<dbReference type="InterPro" id="IPR026508">
    <property type="entry name" value="TMEM164"/>
</dbReference>
<keyword evidence="1" id="KW-0812">Transmembrane</keyword>
<feature type="transmembrane region" description="Helical" evidence="1">
    <location>
        <begin position="219"/>
        <end position="239"/>
    </location>
</feature>
<dbReference type="WBParaSite" id="jg4051">
    <property type="protein sequence ID" value="jg4051"/>
    <property type="gene ID" value="jg4051"/>
</dbReference>
<feature type="transmembrane region" description="Helical" evidence="1">
    <location>
        <begin position="193"/>
        <end position="213"/>
    </location>
</feature>
<evidence type="ECO:0000313" key="2">
    <source>
        <dbReference type="Proteomes" id="UP000887574"/>
    </source>
</evidence>
<feature type="transmembrane region" description="Helical" evidence="1">
    <location>
        <begin position="251"/>
        <end position="270"/>
    </location>
</feature>